<dbReference type="Pfam" id="PF21758">
    <property type="entry name" value="PAC_bac"/>
    <property type="match status" value="1"/>
</dbReference>
<accession>A0A167DYB3</accession>
<proteinExistence type="predicted"/>
<dbReference type="AlphaFoldDB" id="A0A167DYB3"/>
<dbReference type="EMBL" id="LSFN01000014">
    <property type="protein sequence ID" value="OAB74924.1"/>
    <property type="molecule type" value="Genomic_DNA"/>
</dbReference>
<dbReference type="STRING" id="1763538.LPB68_01815"/>
<dbReference type="Proteomes" id="UP000077134">
    <property type="component" value="Unassembled WGS sequence"/>
</dbReference>
<name>A0A167DYB3_9BACL</name>
<comment type="caution">
    <text evidence="2">The sequence shown here is derived from an EMBL/GenBank/DDBJ whole genome shotgun (WGS) entry which is preliminary data.</text>
</comment>
<dbReference type="OrthoDB" id="2474789at2"/>
<keyword evidence="3" id="KW-1185">Reference proteome</keyword>
<feature type="domain" description="Prenylated flavin chaperone LpdD-like" evidence="1">
    <location>
        <begin position="2"/>
        <end position="88"/>
    </location>
</feature>
<gene>
    <name evidence="2" type="ORF">PNBC_12140</name>
</gene>
<evidence type="ECO:0000259" key="1">
    <source>
        <dbReference type="Pfam" id="PF21758"/>
    </source>
</evidence>
<organism evidence="2 3">
    <name type="scientific">Paenibacillus crassostreae</name>
    <dbReference type="NCBI Taxonomy" id="1763538"/>
    <lineage>
        <taxon>Bacteria</taxon>
        <taxon>Bacillati</taxon>
        <taxon>Bacillota</taxon>
        <taxon>Bacilli</taxon>
        <taxon>Bacillales</taxon>
        <taxon>Paenibacillaceae</taxon>
        <taxon>Paenibacillus</taxon>
    </lineage>
</organism>
<sequence length="92" mass="10297">MMLIVTGGAVHIGAISTAYYSPEGLIEVQTTKIPGHKEYTISESLARRAIEVLNRTVTIAAGIHYDNITKSEIEMIVEIVNKRMDEYLFNKK</sequence>
<dbReference type="InterPro" id="IPR048844">
    <property type="entry name" value="LpdD_chaperone-like"/>
</dbReference>
<reference evidence="2 3" key="1">
    <citation type="submission" date="2016-02" db="EMBL/GenBank/DDBJ databases">
        <title>Paenibacillus sp. LPB0068, isolated from Crassostrea gigas.</title>
        <authorList>
            <person name="Shin S.-K."/>
            <person name="Yi H."/>
        </authorList>
    </citation>
    <scope>NUCLEOTIDE SEQUENCE [LARGE SCALE GENOMIC DNA]</scope>
    <source>
        <strain evidence="2 3">LPB0068</strain>
    </source>
</reference>
<evidence type="ECO:0000313" key="3">
    <source>
        <dbReference type="Proteomes" id="UP000077134"/>
    </source>
</evidence>
<protein>
    <recommendedName>
        <fullName evidence="1">Prenylated flavin chaperone LpdD-like domain-containing protein</fullName>
    </recommendedName>
</protein>
<evidence type="ECO:0000313" key="2">
    <source>
        <dbReference type="EMBL" id="OAB74924.1"/>
    </source>
</evidence>